<evidence type="ECO:0000256" key="8">
    <source>
        <dbReference type="ARBA" id="ARBA00023157"/>
    </source>
</evidence>
<evidence type="ECO:0000256" key="3">
    <source>
        <dbReference type="ARBA" id="ARBA00022723"/>
    </source>
</evidence>
<evidence type="ECO:0000256" key="9">
    <source>
        <dbReference type="ARBA" id="ARBA00023284"/>
    </source>
</evidence>
<dbReference type="AlphaFoldDB" id="A0AB34JVM6"/>
<evidence type="ECO:0000256" key="7">
    <source>
        <dbReference type="ARBA" id="ARBA00023014"/>
    </source>
</evidence>
<organism evidence="11 12">
    <name type="scientific">Prymnesium parvum</name>
    <name type="common">Toxic golden alga</name>
    <dbReference type="NCBI Taxonomy" id="97485"/>
    <lineage>
        <taxon>Eukaryota</taxon>
        <taxon>Haptista</taxon>
        <taxon>Haptophyta</taxon>
        <taxon>Prymnesiophyceae</taxon>
        <taxon>Prymnesiales</taxon>
        <taxon>Prymnesiaceae</taxon>
        <taxon>Prymnesium</taxon>
    </lineage>
</organism>
<feature type="region of interest" description="Disordered" evidence="10">
    <location>
        <begin position="18"/>
        <end position="39"/>
    </location>
</feature>
<evidence type="ECO:0000256" key="4">
    <source>
        <dbReference type="ARBA" id="ARBA00022785"/>
    </source>
</evidence>
<keyword evidence="5" id="KW-0560">Oxidoreductase</keyword>
<dbReference type="GO" id="GO:0046872">
    <property type="term" value="F:metal ion binding"/>
    <property type="evidence" value="ECO:0007669"/>
    <property type="project" value="UniProtKB-KW"/>
</dbReference>
<dbReference type="PANTHER" id="PTHR36701">
    <property type="entry name" value="EPOXYQUEUOSINE REDUCTASE QUEH"/>
    <property type="match status" value="1"/>
</dbReference>
<dbReference type="GO" id="GO:0051539">
    <property type="term" value="F:4 iron, 4 sulfur cluster binding"/>
    <property type="evidence" value="ECO:0007669"/>
    <property type="project" value="UniProtKB-KW"/>
</dbReference>
<proteinExistence type="inferred from homology"/>
<dbReference type="GO" id="GO:0008616">
    <property type="term" value="P:tRNA queuosine(34) biosynthetic process"/>
    <property type="evidence" value="ECO:0007669"/>
    <property type="project" value="UniProtKB-KW"/>
</dbReference>
<evidence type="ECO:0008006" key="13">
    <source>
        <dbReference type="Google" id="ProtNLM"/>
    </source>
</evidence>
<keyword evidence="1" id="KW-0004">4Fe-4S</keyword>
<keyword evidence="8" id="KW-1015">Disulfide bond</keyword>
<evidence type="ECO:0000256" key="10">
    <source>
        <dbReference type="SAM" id="MobiDB-lite"/>
    </source>
</evidence>
<keyword evidence="3" id="KW-0479">Metal-binding</keyword>
<keyword evidence="2" id="KW-0819">tRNA processing</keyword>
<protein>
    <recommendedName>
        <fullName evidence="13">Epoxyqueuosine reductase</fullName>
    </recommendedName>
</protein>
<evidence type="ECO:0000256" key="1">
    <source>
        <dbReference type="ARBA" id="ARBA00022485"/>
    </source>
</evidence>
<keyword evidence="6" id="KW-0408">Iron</keyword>
<keyword evidence="12" id="KW-1185">Reference proteome</keyword>
<dbReference type="PANTHER" id="PTHR36701:SF1">
    <property type="entry name" value="EPOXYQUEUOSINE REDUCTASE QUEH"/>
    <property type="match status" value="1"/>
</dbReference>
<dbReference type="GO" id="GO:0016491">
    <property type="term" value="F:oxidoreductase activity"/>
    <property type="evidence" value="ECO:0007669"/>
    <property type="project" value="UniProtKB-KW"/>
</dbReference>
<accession>A0AB34JVM6</accession>
<evidence type="ECO:0000256" key="5">
    <source>
        <dbReference type="ARBA" id="ARBA00023002"/>
    </source>
</evidence>
<reference evidence="11 12" key="1">
    <citation type="journal article" date="2024" name="Science">
        <title>Giant polyketide synthase enzymes in the biosynthesis of giant marine polyether toxins.</title>
        <authorList>
            <person name="Fallon T.R."/>
            <person name="Shende V.V."/>
            <person name="Wierzbicki I.H."/>
            <person name="Pendleton A.L."/>
            <person name="Watervoot N.F."/>
            <person name="Auber R.P."/>
            <person name="Gonzalez D.J."/>
            <person name="Wisecaver J.H."/>
            <person name="Moore B.S."/>
        </authorList>
    </citation>
    <scope>NUCLEOTIDE SEQUENCE [LARGE SCALE GENOMIC DNA]</scope>
    <source>
        <strain evidence="11 12">12B1</strain>
    </source>
</reference>
<keyword evidence="4" id="KW-0671">Queuosine biosynthesis</keyword>
<evidence type="ECO:0000313" key="12">
    <source>
        <dbReference type="Proteomes" id="UP001515480"/>
    </source>
</evidence>
<comment type="caution">
    <text evidence="11">The sequence shown here is derived from an EMBL/GenBank/DDBJ whole genome shotgun (WGS) entry which is preliminary data.</text>
</comment>
<dbReference type="Pfam" id="PF02677">
    <property type="entry name" value="QueH"/>
    <property type="match status" value="1"/>
</dbReference>
<keyword evidence="7" id="KW-0411">Iron-sulfur</keyword>
<evidence type="ECO:0000256" key="2">
    <source>
        <dbReference type="ARBA" id="ARBA00022694"/>
    </source>
</evidence>
<dbReference type="Proteomes" id="UP001515480">
    <property type="component" value="Unassembled WGS sequence"/>
</dbReference>
<feature type="compositionally biased region" description="Low complexity" evidence="10">
    <location>
        <begin position="21"/>
        <end position="39"/>
    </location>
</feature>
<dbReference type="InterPro" id="IPR003828">
    <property type="entry name" value="QueH"/>
</dbReference>
<name>A0AB34JVM6_PRYPA</name>
<dbReference type="HAMAP" id="MF_02089">
    <property type="entry name" value="QueH"/>
    <property type="match status" value="1"/>
</dbReference>
<evidence type="ECO:0000256" key="6">
    <source>
        <dbReference type="ARBA" id="ARBA00023004"/>
    </source>
</evidence>
<keyword evidence="9" id="KW-0676">Redox-active center</keyword>
<evidence type="ECO:0000313" key="11">
    <source>
        <dbReference type="EMBL" id="KAL1525127.1"/>
    </source>
</evidence>
<gene>
    <name evidence="11" type="ORF">AB1Y20_019999</name>
</gene>
<dbReference type="EMBL" id="JBGBPQ010000004">
    <property type="protein sequence ID" value="KAL1525127.1"/>
    <property type="molecule type" value="Genomic_DNA"/>
</dbReference>
<sequence>MWRHVRACSRSVRPSRLGLQRRPCGTTSSTGSPTLTTPRRVAPQKVLLHSCCAPCSGSMVEELVAGGHHVTIFFYNPNIHPREEYEIRKEENKRFAERIGTPFVDADYDVDEWFKRARGMEFDPERGRRCTMCFDMRMERTALYAHENGFDCFTTTNATSRWKDQEQVNSSGFRAAAKYNFMPYFWKYDWQTDAMTERKYRINAEQRFYKQEYCGCSYSLRDSNIWRKQNGIPPVQIGGETAGLGSRYFENPEDDAREESVEVVEAFFASADRHFDNTLVYKGRQRQADKAAARDETGSTCNNW</sequence>